<evidence type="ECO:0000256" key="1">
    <source>
        <dbReference type="SAM" id="MobiDB-lite"/>
    </source>
</evidence>
<accession>A0ABR8AF44</accession>
<gene>
    <name evidence="3" type="ORF">H6G24_24060</name>
</gene>
<keyword evidence="2" id="KW-0812">Transmembrane</keyword>
<comment type="caution">
    <text evidence="3">The sequence shown here is derived from an EMBL/GenBank/DDBJ whole genome shotgun (WGS) entry which is preliminary data.</text>
</comment>
<name>A0ABR8AF44_9CYAN</name>
<reference evidence="3 4" key="1">
    <citation type="journal article" date="2020" name="ISME J.">
        <title>Comparative genomics reveals insights into cyanobacterial evolution and habitat adaptation.</title>
        <authorList>
            <person name="Chen M.Y."/>
            <person name="Teng W.K."/>
            <person name="Zhao L."/>
            <person name="Hu C.X."/>
            <person name="Zhou Y.K."/>
            <person name="Han B.P."/>
            <person name="Song L.R."/>
            <person name="Shu W.S."/>
        </authorList>
    </citation>
    <scope>NUCLEOTIDE SEQUENCE [LARGE SCALE GENOMIC DNA]</scope>
    <source>
        <strain evidence="3 4">FACHB-288</strain>
    </source>
</reference>
<dbReference type="RefSeq" id="WP_190546359.1">
    <property type="nucleotide sequence ID" value="NZ_CAWPNO010000076.1"/>
</dbReference>
<proteinExistence type="predicted"/>
<protein>
    <submittedName>
        <fullName evidence="3">Uncharacterized protein</fullName>
    </submittedName>
</protein>
<feature type="region of interest" description="Disordered" evidence="1">
    <location>
        <begin position="81"/>
        <end position="136"/>
    </location>
</feature>
<keyword evidence="2" id="KW-0472">Membrane</keyword>
<dbReference type="Proteomes" id="UP000658514">
    <property type="component" value="Unassembled WGS sequence"/>
</dbReference>
<feature type="compositionally biased region" description="Low complexity" evidence="1">
    <location>
        <begin position="101"/>
        <end position="111"/>
    </location>
</feature>
<keyword evidence="4" id="KW-1185">Reference proteome</keyword>
<feature type="transmembrane region" description="Helical" evidence="2">
    <location>
        <begin position="12"/>
        <end position="32"/>
    </location>
</feature>
<evidence type="ECO:0000256" key="2">
    <source>
        <dbReference type="SAM" id="Phobius"/>
    </source>
</evidence>
<keyword evidence="2" id="KW-1133">Transmembrane helix</keyword>
<dbReference type="EMBL" id="JACJQH010000042">
    <property type="protein sequence ID" value="MBD2198523.1"/>
    <property type="molecule type" value="Genomic_DNA"/>
</dbReference>
<sequence length="183" mass="20018">MVRVFSWVQKVIVRRIIVVLMVSLAFLGMQSFGYSNGMLAQADTVRTPEGIYYKGTPDNVGNNSSGKNLLDKAIDTLKPNSGDNVRGNFNSDRGYYGDTRSGSGSNSSNSNIGETVRTPEGIYYKGTPDNSQIENSRNKLSNAADNIREKLNLDEDTPRATKDFLHSVKSKVGEVVNSGSRNN</sequence>
<organism evidence="3 4">
    <name type="scientific">Calothrix parietina FACHB-288</name>
    <dbReference type="NCBI Taxonomy" id="2692896"/>
    <lineage>
        <taxon>Bacteria</taxon>
        <taxon>Bacillati</taxon>
        <taxon>Cyanobacteriota</taxon>
        <taxon>Cyanophyceae</taxon>
        <taxon>Nostocales</taxon>
        <taxon>Calotrichaceae</taxon>
        <taxon>Calothrix</taxon>
    </lineage>
</organism>
<evidence type="ECO:0000313" key="3">
    <source>
        <dbReference type="EMBL" id="MBD2198523.1"/>
    </source>
</evidence>
<feature type="compositionally biased region" description="Polar residues" evidence="1">
    <location>
        <begin position="81"/>
        <end position="91"/>
    </location>
</feature>
<evidence type="ECO:0000313" key="4">
    <source>
        <dbReference type="Proteomes" id="UP000658514"/>
    </source>
</evidence>